<gene>
    <name evidence="1" type="ORF">WS67_15855</name>
</gene>
<dbReference type="EMBL" id="LOWA01000034">
    <property type="protein sequence ID" value="KVE26349.1"/>
    <property type="molecule type" value="Genomic_DNA"/>
</dbReference>
<proteinExistence type="predicted"/>
<keyword evidence="2" id="KW-1185">Reference proteome</keyword>
<evidence type="ECO:0000313" key="1">
    <source>
        <dbReference type="EMBL" id="KVE26349.1"/>
    </source>
</evidence>
<comment type="caution">
    <text evidence="1">The sequence shown here is derived from an EMBL/GenBank/DDBJ whole genome shotgun (WGS) entry which is preliminary data.</text>
</comment>
<dbReference type="AlphaFoldDB" id="A0A118DNE0"/>
<organism evidence="1 2">
    <name type="scientific">Burkholderia singularis</name>
    <dbReference type="NCBI Taxonomy" id="1503053"/>
    <lineage>
        <taxon>Bacteria</taxon>
        <taxon>Pseudomonadati</taxon>
        <taxon>Pseudomonadota</taxon>
        <taxon>Betaproteobacteria</taxon>
        <taxon>Burkholderiales</taxon>
        <taxon>Burkholderiaceae</taxon>
        <taxon>Burkholderia</taxon>
        <taxon>pseudomallei group</taxon>
    </lineage>
</organism>
<dbReference type="Proteomes" id="UP000062788">
    <property type="component" value="Unassembled WGS sequence"/>
</dbReference>
<evidence type="ECO:0000313" key="2">
    <source>
        <dbReference type="Proteomes" id="UP000062788"/>
    </source>
</evidence>
<dbReference type="RefSeq" id="WP_059518059.1">
    <property type="nucleotide sequence ID" value="NZ_LOWA01000034.1"/>
</dbReference>
<name>A0A118DNE0_9BURK</name>
<protein>
    <submittedName>
        <fullName evidence="1">Uncharacterized protein</fullName>
    </submittedName>
</protein>
<reference evidence="1 2" key="1">
    <citation type="submission" date="2015-11" db="EMBL/GenBank/DDBJ databases">
        <title>Expanding the genomic diversity of Burkholderia species for the development of highly accurate diagnostics.</title>
        <authorList>
            <person name="Sahl J."/>
            <person name="Keim P."/>
            <person name="Wagner D."/>
        </authorList>
    </citation>
    <scope>NUCLEOTIDE SEQUENCE [LARGE SCALE GENOMIC DNA]</scope>
    <source>
        <strain evidence="1 2">TSV85</strain>
    </source>
</reference>
<accession>A0A118DNE0</accession>
<sequence>MENAPTELHGLIRKGIVSGTLAIEQIRLHGAEKALERIVAGISKAKDAGKTKVTKKHIKADGSNAATDVLLKTARTSAQRKIVDKQAKQLLWVLQSILHDPCFGKLSPGTVESVHRALTGLRDFLNQPSRIVQEIAK</sequence>
<dbReference type="OrthoDB" id="8989271at2"/>